<reference evidence="6 7" key="1">
    <citation type="submission" date="2014-02" db="EMBL/GenBank/DDBJ databases">
        <title>Genome Sequence of an Hyperthermophilic Archaeon, Thermococcus nautili 30-1, producing viral vesicles.</title>
        <authorList>
            <person name="Oberto J."/>
            <person name="Gaudin M."/>
            <person name="Cossu M."/>
            <person name="Gorlas A."/>
            <person name="Slesarev A."/>
            <person name="Marguet E."/>
            <person name="Forterre P."/>
        </authorList>
    </citation>
    <scope>NUCLEOTIDE SEQUENCE [LARGE SCALE GENOMIC DNA]</scope>
    <source>
        <strain evidence="6 7">30-1</strain>
    </source>
</reference>
<evidence type="ECO:0000256" key="5">
    <source>
        <dbReference type="ARBA" id="ARBA00022842"/>
    </source>
</evidence>
<evidence type="ECO:0000313" key="6">
    <source>
        <dbReference type="EMBL" id="AHL22962.1"/>
    </source>
</evidence>
<dbReference type="GO" id="GO:0016791">
    <property type="term" value="F:phosphatase activity"/>
    <property type="evidence" value="ECO:0007669"/>
    <property type="project" value="TreeGrafter"/>
</dbReference>
<dbReference type="InterPro" id="IPR023214">
    <property type="entry name" value="HAD_sf"/>
</dbReference>
<name>W8NUW2_9EURY</name>
<organism evidence="6 7">
    <name type="scientific">Thermococcus nautili</name>
    <dbReference type="NCBI Taxonomy" id="195522"/>
    <lineage>
        <taxon>Archaea</taxon>
        <taxon>Methanobacteriati</taxon>
        <taxon>Methanobacteriota</taxon>
        <taxon>Thermococci</taxon>
        <taxon>Thermococcales</taxon>
        <taxon>Thermococcaceae</taxon>
        <taxon>Thermococcus</taxon>
    </lineage>
</organism>
<protein>
    <submittedName>
        <fullName evidence="6">Putative hydrolase (HAD superfamily)</fullName>
    </submittedName>
</protein>
<accession>W8NUW2</accession>
<dbReference type="OrthoDB" id="27736at2157"/>
<dbReference type="SFLD" id="SFLDG01129">
    <property type="entry name" value="C1.5:_HAD__Beta-PGM__Phosphata"/>
    <property type="match status" value="1"/>
</dbReference>
<dbReference type="GO" id="GO:0044281">
    <property type="term" value="P:small molecule metabolic process"/>
    <property type="evidence" value="ECO:0007669"/>
    <property type="project" value="UniProtKB-ARBA"/>
</dbReference>
<keyword evidence="7" id="KW-1185">Reference proteome</keyword>
<dbReference type="KEGG" id="tnu:BD01_1351"/>
<keyword evidence="5" id="KW-0460">Magnesium</keyword>
<evidence type="ECO:0000313" key="7">
    <source>
        <dbReference type="Proteomes" id="UP000019434"/>
    </source>
</evidence>
<evidence type="ECO:0000256" key="2">
    <source>
        <dbReference type="ARBA" id="ARBA00007958"/>
    </source>
</evidence>
<dbReference type="STRING" id="195522.BD01_1351"/>
<dbReference type="EMBL" id="CP007264">
    <property type="protein sequence ID" value="AHL22962.1"/>
    <property type="molecule type" value="Genomic_DNA"/>
</dbReference>
<evidence type="ECO:0000256" key="4">
    <source>
        <dbReference type="ARBA" id="ARBA00022801"/>
    </source>
</evidence>
<dbReference type="GeneID" id="24957571"/>
<dbReference type="InterPro" id="IPR051400">
    <property type="entry name" value="HAD-like_hydrolase"/>
</dbReference>
<proteinExistence type="inferred from homology"/>
<dbReference type="NCBIfam" id="TIGR01549">
    <property type="entry name" value="HAD-SF-IA-v1"/>
    <property type="match status" value="1"/>
</dbReference>
<dbReference type="SFLD" id="SFLDS00003">
    <property type="entry name" value="Haloacid_Dehalogenase"/>
    <property type="match status" value="1"/>
</dbReference>
<dbReference type="InterPro" id="IPR036412">
    <property type="entry name" value="HAD-like_sf"/>
</dbReference>
<dbReference type="Proteomes" id="UP000019434">
    <property type="component" value="Chromosome"/>
</dbReference>
<dbReference type="Pfam" id="PF00702">
    <property type="entry name" value="Hydrolase"/>
    <property type="match status" value="1"/>
</dbReference>
<dbReference type="HOGENOM" id="CLU_1202655_0_0_2"/>
<dbReference type="SUPFAM" id="SSF56784">
    <property type="entry name" value="HAD-like"/>
    <property type="match status" value="1"/>
</dbReference>
<dbReference type="PANTHER" id="PTHR46470:SF2">
    <property type="entry name" value="GLYCERALDEHYDE 3-PHOSPHATE PHOSPHATASE"/>
    <property type="match status" value="1"/>
</dbReference>
<dbReference type="Gene3D" id="3.40.50.1000">
    <property type="entry name" value="HAD superfamily/HAD-like"/>
    <property type="match status" value="1"/>
</dbReference>
<dbReference type="Gene3D" id="1.10.150.520">
    <property type="match status" value="1"/>
</dbReference>
<comment type="cofactor">
    <cofactor evidence="1">
        <name>Mg(2+)</name>
        <dbReference type="ChEBI" id="CHEBI:18420"/>
    </cofactor>
</comment>
<sequence length="231" mass="26840">MLVLVDLDDTLCNTWEAGKRTMLHAIPFLLRRGKLRALLYLLTAKYRGLEGSKKLHTLDLHELVEELFRRIYPKITEEELAELSSFVEEHFFRYLRLYDDALPFLRGLRELGARVVLVTDSSTNWQRKKLEVLGIGAYFDDVIISGETGHSKFEDYNFRLALKRFPDREVYVVGDRDETDMAGARALGAVGILVRRGYFSGRKVRNANYIVRNLYEALEVIKREHQKRAEA</sequence>
<gene>
    <name evidence="6" type="ORF">BD01_1351</name>
</gene>
<dbReference type="GO" id="GO:0046872">
    <property type="term" value="F:metal ion binding"/>
    <property type="evidence" value="ECO:0007669"/>
    <property type="project" value="UniProtKB-KW"/>
</dbReference>
<evidence type="ECO:0000256" key="1">
    <source>
        <dbReference type="ARBA" id="ARBA00001946"/>
    </source>
</evidence>
<keyword evidence="3" id="KW-0479">Metal-binding</keyword>
<dbReference type="PANTHER" id="PTHR46470">
    <property type="entry name" value="N-ACYLNEURAMINATE-9-PHOSPHATASE"/>
    <property type="match status" value="1"/>
</dbReference>
<comment type="similarity">
    <text evidence="2">Belongs to the HAD-like hydrolase superfamily.</text>
</comment>
<keyword evidence="4 6" id="KW-0378">Hydrolase</keyword>
<dbReference type="eggNOG" id="arCOG02291">
    <property type="taxonomic scope" value="Archaea"/>
</dbReference>
<evidence type="ECO:0000256" key="3">
    <source>
        <dbReference type="ARBA" id="ARBA00022723"/>
    </source>
</evidence>
<dbReference type="RefSeq" id="WP_042691112.1">
    <property type="nucleotide sequence ID" value="NZ_CP007264.1"/>
</dbReference>
<dbReference type="InterPro" id="IPR006439">
    <property type="entry name" value="HAD-SF_hydro_IA"/>
</dbReference>
<dbReference type="AlphaFoldDB" id="W8NUW2"/>